<evidence type="ECO:0008006" key="3">
    <source>
        <dbReference type="Google" id="ProtNLM"/>
    </source>
</evidence>
<dbReference type="Proteomes" id="UP001142372">
    <property type="component" value="Unassembled WGS sequence"/>
</dbReference>
<evidence type="ECO:0000313" key="1">
    <source>
        <dbReference type="EMBL" id="GLJ76310.1"/>
    </source>
</evidence>
<gene>
    <name evidence="1" type="ORF">GCM10017584_18840</name>
</gene>
<dbReference type="Pfam" id="PF04237">
    <property type="entry name" value="YjbR"/>
    <property type="match status" value="1"/>
</dbReference>
<dbReference type="RefSeq" id="WP_271176968.1">
    <property type="nucleotide sequence ID" value="NZ_BAAAJO010000005.1"/>
</dbReference>
<proteinExistence type="predicted"/>
<dbReference type="EMBL" id="BSEN01000006">
    <property type="protein sequence ID" value="GLJ76310.1"/>
    <property type="molecule type" value="Genomic_DNA"/>
</dbReference>
<organism evidence="1 2">
    <name type="scientific">Leifsonia poae</name>
    <dbReference type="NCBI Taxonomy" id="110933"/>
    <lineage>
        <taxon>Bacteria</taxon>
        <taxon>Bacillati</taxon>
        <taxon>Actinomycetota</taxon>
        <taxon>Actinomycetes</taxon>
        <taxon>Micrococcales</taxon>
        <taxon>Microbacteriaceae</taxon>
        <taxon>Leifsonia</taxon>
    </lineage>
</organism>
<reference evidence="1" key="1">
    <citation type="journal article" date="2014" name="Int. J. Syst. Evol. Microbiol.">
        <title>Complete genome sequence of Corynebacterium casei LMG S-19264T (=DSM 44701T), isolated from a smear-ripened cheese.</title>
        <authorList>
            <consortium name="US DOE Joint Genome Institute (JGI-PGF)"/>
            <person name="Walter F."/>
            <person name="Albersmeier A."/>
            <person name="Kalinowski J."/>
            <person name="Ruckert C."/>
        </authorList>
    </citation>
    <scope>NUCLEOTIDE SEQUENCE</scope>
    <source>
        <strain evidence="1">VKM Ac-1401</strain>
    </source>
</reference>
<keyword evidence="2" id="KW-1185">Reference proteome</keyword>
<evidence type="ECO:0000313" key="2">
    <source>
        <dbReference type="Proteomes" id="UP001142372"/>
    </source>
</evidence>
<reference evidence="1" key="2">
    <citation type="submission" date="2023-01" db="EMBL/GenBank/DDBJ databases">
        <authorList>
            <person name="Sun Q."/>
            <person name="Evtushenko L."/>
        </authorList>
    </citation>
    <scope>NUCLEOTIDE SEQUENCE</scope>
    <source>
        <strain evidence="1">VKM Ac-1401</strain>
    </source>
</reference>
<dbReference type="InterPro" id="IPR058532">
    <property type="entry name" value="YjbR/MT2646/Rv2570-like"/>
</dbReference>
<sequence>MEHPQLFDAGDRLVARVRGLCLRLPESVEVEAWGRPTFRAGKKIFAIVGSSMDRPNTVVFKPDPEEARALREDERFFSPPYWGPSGWLAVDLDTRDADWTELAELIETSYRQVALKRQLAVLDGVM</sequence>
<dbReference type="AlphaFoldDB" id="A0A9W6H9C3"/>
<protein>
    <recommendedName>
        <fullName evidence="3">Phosphoribosylglycinamide formyltransferase</fullName>
    </recommendedName>
</protein>
<dbReference type="Gene3D" id="3.90.1150.30">
    <property type="match status" value="1"/>
</dbReference>
<dbReference type="SUPFAM" id="SSF142906">
    <property type="entry name" value="YjbR-like"/>
    <property type="match status" value="1"/>
</dbReference>
<accession>A0A9W6H9C3</accession>
<dbReference type="InterPro" id="IPR038056">
    <property type="entry name" value="YjbR-like_sf"/>
</dbReference>
<name>A0A9W6H9C3_9MICO</name>
<comment type="caution">
    <text evidence="1">The sequence shown here is derived from an EMBL/GenBank/DDBJ whole genome shotgun (WGS) entry which is preliminary data.</text>
</comment>